<dbReference type="InterPro" id="IPR051838">
    <property type="entry name" value="ARTD_PARP"/>
</dbReference>
<dbReference type="Proteomes" id="UP000327493">
    <property type="component" value="Chromosome 1"/>
</dbReference>
<dbReference type="GO" id="GO:0003950">
    <property type="term" value="F:NAD+ poly-ADP-ribosyltransferase activity"/>
    <property type="evidence" value="ECO:0007669"/>
    <property type="project" value="InterPro"/>
</dbReference>
<evidence type="ECO:0000256" key="3">
    <source>
        <dbReference type="ARBA" id="ARBA00022695"/>
    </source>
</evidence>
<accession>A0A5J5DRY3</accession>
<dbReference type="Gene3D" id="3.90.228.10">
    <property type="match status" value="2"/>
</dbReference>
<dbReference type="EMBL" id="VOFY01000001">
    <property type="protein sequence ID" value="KAA8596081.1"/>
    <property type="molecule type" value="Genomic_DNA"/>
</dbReference>
<evidence type="ECO:0000259" key="8">
    <source>
        <dbReference type="PROSITE" id="PS51059"/>
    </source>
</evidence>
<evidence type="ECO:0000256" key="6">
    <source>
        <dbReference type="ARBA" id="ARBA00024347"/>
    </source>
</evidence>
<evidence type="ECO:0000313" key="9">
    <source>
        <dbReference type="EMBL" id="KAA8596081.1"/>
    </source>
</evidence>
<evidence type="ECO:0000256" key="5">
    <source>
        <dbReference type="ARBA" id="ARBA00023027"/>
    </source>
</evidence>
<proteinExistence type="inferred from homology"/>
<reference evidence="9 10" key="1">
    <citation type="submission" date="2019-08" db="EMBL/GenBank/DDBJ databases">
        <title>A chromosome-level genome assembly, high-density linkage maps, and genome scans reveal the genomic architecture of hybrid incompatibilities underlying speciation via character displacement in darters (Percidae: Etheostominae).</title>
        <authorList>
            <person name="Moran R.L."/>
            <person name="Catchen J.M."/>
            <person name="Fuller R.C."/>
        </authorList>
    </citation>
    <scope>NUCLEOTIDE SEQUENCE [LARGE SCALE GENOMIC DNA]</scope>
    <source>
        <strain evidence="9">EspeVRDwgs_2016</strain>
        <tissue evidence="9">Muscle</tissue>
    </source>
</reference>
<evidence type="ECO:0000256" key="2">
    <source>
        <dbReference type="ARBA" id="ARBA00022679"/>
    </source>
</evidence>
<keyword evidence="2" id="KW-0808">Transferase</keyword>
<dbReference type="PANTHER" id="PTHR21328">
    <property type="entry name" value="POLY ADP-RIBOSE POLYMERASE FAMILY, MEMBER PARP"/>
    <property type="match status" value="1"/>
</dbReference>
<dbReference type="AlphaFoldDB" id="A0A5J5DRY3"/>
<evidence type="ECO:0000256" key="7">
    <source>
        <dbReference type="SAM" id="MobiDB-lite"/>
    </source>
</evidence>
<name>A0A5J5DRY3_9PERO</name>
<comment type="similarity">
    <text evidence="6">Belongs to the ARTD/PARP family.</text>
</comment>
<protein>
    <recommendedName>
        <fullName evidence="8">PARP catalytic domain-containing protein</fullName>
    </recommendedName>
</protein>
<evidence type="ECO:0000256" key="4">
    <source>
        <dbReference type="ARBA" id="ARBA00022765"/>
    </source>
</evidence>
<keyword evidence="1" id="KW-0328">Glycosyltransferase</keyword>
<evidence type="ECO:0000313" key="10">
    <source>
        <dbReference type="Proteomes" id="UP000327493"/>
    </source>
</evidence>
<keyword evidence="4" id="KW-0013">ADP-ribosylation</keyword>
<organism evidence="9 10">
    <name type="scientific">Etheostoma spectabile</name>
    <name type="common">orangethroat darter</name>
    <dbReference type="NCBI Taxonomy" id="54343"/>
    <lineage>
        <taxon>Eukaryota</taxon>
        <taxon>Metazoa</taxon>
        <taxon>Chordata</taxon>
        <taxon>Craniata</taxon>
        <taxon>Vertebrata</taxon>
        <taxon>Euteleostomi</taxon>
        <taxon>Actinopterygii</taxon>
        <taxon>Neopterygii</taxon>
        <taxon>Teleostei</taxon>
        <taxon>Neoteleostei</taxon>
        <taxon>Acanthomorphata</taxon>
        <taxon>Eupercaria</taxon>
        <taxon>Perciformes</taxon>
        <taxon>Percoidei</taxon>
        <taxon>Percidae</taxon>
        <taxon>Etheostomatinae</taxon>
        <taxon>Etheostoma</taxon>
    </lineage>
</organism>
<dbReference type="GO" id="GO:0016779">
    <property type="term" value="F:nucleotidyltransferase activity"/>
    <property type="evidence" value="ECO:0007669"/>
    <property type="project" value="UniProtKB-KW"/>
</dbReference>
<evidence type="ECO:0000256" key="1">
    <source>
        <dbReference type="ARBA" id="ARBA00022676"/>
    </source>
</evidence>
<keyword evidence="5" id="KW-0520">NAD</keyword>
<keyword evidence="10" id="KW-1185">Reference proteome</keyword>
<sequence>MGLLSSIISVENSHRERKRQVCPLRGGAAEARTASESPSSVEDIKGQCWTDEESDGENESEQFLYGIQGSCAADLYRHPQLDADIEAVKDIYTDSAVSVREYGTIDDVDIDLHINIGFLDEEVATAWKVIRTEPIILRLRFSLSQYLDGPEPSVEVFQPSNKEGFSLGLQLKKILSTFTSQQWKHLSNEFLKAQQEKRHSWFKAGGTIKKFRAGLSIFSPIPKSPSFPLIQDTVLKGKLSVPELRVTRLMNRSISCTMKNPKGELFNYPPNSQTVAVPAARAPAQITTRQLIELFFSSQAGGHCKNIPTLEYGFLVQIMKYSEQRIPTLNEYCVVCDEQHVFQNGSMLKPAVCTRELCVFSFYTLGVMSGAAEEVATGAEVVDLLVAMCRAALESPRKSIIFEPYPSVVDPNDPKTLAFNPKKKNYERLQKALDSVMSIREMTQVQGRDGRERIEGPQIISSNRSHIVKLPLSRQLKFMHTSHQFLLLSSPPAKEARFRTAKKLYGSTFAFHGSHIENWHSVLRNGLVNASYTKLQLMDASFPFVSFAIGILASGAHWQNFLANVGGFLPPTAADSTSFPAVGQREGVVVSAVMTGGCLCALLGDPSFLPAFFKPKLHGAAYGKGIYLSPISSISFGYSGMGKGQHRMPTKDELVQRYNRMNTIPQSRPIQSRFLQSRNLNCIALCEVITSKDLQKHGNIWVCPVSDHVCTRFFFVYEDGQVGDANINTQEPKVQKEIMRVIGTQIYSS</sequence>
<dbReference type="FunFam" id="3.90.228.10:FF:000012">
    <property type="entry name" value="Poly(ADP-ribose) polymerase family member 6"/>
    <property type="match status" value="1"/>
</dbReference>
<dbReference type="PROSITE" id="PS51059">
    <property type="entry name" value="PARP_CATALYTIC"/>
    <property type="match status" value="1"/>
</dbReference>
<feature type="region of interest" description="Disordered" evidence="7">
    <location>
        <begin position="19"/>
        <end position="44"/>
    </location>
</feature>
<comment type="caution">
    <text evidence="9">The sequence shown here is derived from an EMBL/GenBank/DDBJ whole genome shotgun (WGS) entry which is preliminary data.</text>
</comment>
<feature type="domain" description="PARP catalytic" evidence="8">
    <location>
        <begin position="441"/>
        <end position="739"/>
    </location>
</feature>
<gene>
    <name evidence="9" type="ORF">FQN60_011372</name>
</gene>
<dbReference type="InterPro" id="IPR012317">
    <property type="entry name" value="Poly(ADP-ribose)pol_cat_dom"/>
</dbReference>
<dbReference type="SUPFAM" id="SSF56399">
    <property type="entry name" value="ADP-ribosylation"/>
    <property type="match status" value="2"/>
</dbReference>
<keyword evidence="3" id="KW-0548">Nucleotidyltransferase</keyword>
<dbReference type="CDD" id="cd01341">
    <property type="entry name" value="ADP_ribosyl"/>
    <property type="match status" value="2"/>
</dbReference>